<dbReference type="AlphaFoldDB" id="A0A127B945"/>
<accession>A0A127B945</accession>
<reference evidence="2" key="1">
    <citation type="submission" date="2015-02" db="EMBL/GenBank/DDBJ databases">
        <title>Pyrococcus kukulkanii sp. nov., a novel hyperthermophilic archaeon isolated from a deep-sea hydrothermal vent at the Guaymas Basin.</title>
        <authorList>
            <person name="Oger P.M."/>
            <person name="Callac N."/>
            <person name="Jebbar M."/>
            <person name="Godfroy A."/>
        </authorList>
    </citation>
    <scope>NUCLEOTIDE SEQUENCE [LARGE SCALE GENOMIC DNA]</scope>
    <source>
        <strain evidence="2">NCB100</strain>
    </source>
</reference>
<reference evidence="1 2" key="2">
    <citation type="journal article" date="2016" name="Int. J. Syst. Evol. Microbiol.">
        <title>Pyrococcus kukulkanii sp. nov., a hyperthermophilic, piezophilic archaeon isolated from a deep-sea hydrothermal vent.</title>
        <authorList>
            <person name="Callac N."/>
            <person name="Oger P."/>
            <person name="Lesongeur F."/>
            <person name="Rattray J.E."/>
            <person name="Vannier P."/>
            <person name="Michoud G."/>
            <person name="Beauverger M."/>
            <person name="Gayet N."/>
            <person name="Rouxel O."/>
            <person name="Jebbar M."/>
            <person name="Godfroy A."/>
        </authorList>
    </citation>
    <scope>NUCLEOTIDE SEQUENCE [LARGE SCALE GENOMIC DNA]</scope>
    <source>
        <strain evidence="1 2">NCB100</strain>
    </source>
</reference>
<evidence type="ECO:0000313" key="2">
    <source>
        <dbReference type="Proteomes" id="UP000070587"/>
    </source>
</evidence>
<dbReference type="Gene3D" id="3.30.420.40">
    <property type="match status" value="1"/>
</dbReference>
<dbReference type="InterPro" id="IPR009927">
    <property type="entry name" value="DUF1464"/>
</dbReference>
<dbReference type="PIRSF" id="PIRSF009433">
    <property type="entry name" value="DUF1464"/>
    <property type="match status" value="1"/>
</dbReference>
<evidence type="ECO:0000313" key="1">
    <source>
        <dbReference type="EMBL" id="AMM53146.1"/>
    </source>
</evidence>
<dbReference type="RefSeq" id="WP_068320013.1">
    <property type="nucleotide sequence ID" value="NZ_CP010835.1"/>
</dbReference>
<name>A0A127B945_9EURY</name>
<organism evidence="1 2">
    <name type="scientific">Pyrococcus kukulkanii</name>
    <dbReference type="NCBI Taxonomy" id="1609559"/>
    <lineage>
        <taxon>Archaea</taxon>
        <taxon>Methanobacteriati</taxon>
        <taxon>Methanobacteriota</taxon>
        <taxon>Thermococci</taxon>
        <taxon>Thermococcales</taxon>
        <taxon>Thermococcaceae</taxon>
        <taxon>Pyrococcus</taxon>
    </lineage>
</organism>
<dbReference type="OrthoDB" id="146520at2157"/>
<sequence>MVKAVGIDSGTKSMDIFGFDDETNEVIVDVAVDRNEVTKNPRIIIDILRQVQEEHGKIDAIVGPCGYGIPLKPAREVTDEEIALATFITRADVERRLKIVGLRELMVLMREAKDLNIYFTPGVIHLPTVPEWRKANRIDLGTADKVFTVALSIVRHSEKEGVPYNRVNLIAVEIGFAYTSAMAVKNGQIVDAMAGTAGFPGYLGMGFMDSELAYALANALDDFGKLILFEGGSAYIAGVDPFTVTPEEFVKLAKSDERVAKGYNAMVEAIVKDVFTLLPSVKPEAIYLSGRFSRIPEFFKDVKDALEDAFSKYGFSVEVRKLESRAKAKEAAEGSAIIANGIAGGMYKELVDVLKLRESSGSIFDWVYLKEREKLRVFEELEL</sequence>
<dbReference type="SUPFAM" id="SSF53067">
    <property type="entry name" value="Actin-like ATPase domain"/>
    <property type="match status" value="1"/>
</dbReference>
<dbReference type="STRING" id="1609559.TQ32_00535"/>
<dbReference type="GeneID" id="28490271"/>
<dbReference type="InterPro" id="IPR043129">
    <property type="entry name" value="ATPase_NBD"/>
</dbReference>
<dbReference type="Proteomes" id="UP000070587">
    <property type="component" value="Chromosome"/>
</dbReference>
<evidence type="ECO:0008006" key="3">
    <source>
        <dbReference type="Google" id="ProtNLM"/>
    </source>
</evidence>
<proteinExistence type="predicted"/>
<protein>
    <recommendedName>
        <fullName evidence="3">Butyrate kinase</fullName>
    </recommendedName>
</protein>
<dbReference type="PATRIC" id="fig|1609559.3.peg.110"/>
<dbReference type="KEGG" id="pyc:TQ32_00535"/>
<dbReference type="Pfam" id="PF07318">
    <property type="entry name" value="DUF1464"/>
    <property type="match status" value="1"/>
</dbReference>
<gene>
    <name evidence="1" type="ORF">TQ32_00535</name>
</gene>
<dbReference type="EMBL" id="CP010835">
    <property type="protein sequence ID" value="AMM53146.1"/>
    <property type="molecule type" value="Genomic_DNA"/>
</dbReference>